<evidence type="ECO:0000256" key="5">
    <source>
        <dbReference type="ARBA" id="ARBA00023004"/>
    </source>
</evidence>
<dbReference type="Gene3D" id="1.10.760.10">
    <property type="entry name" value="Cytochrome c-like domain"/>
    <property type="match status" value="1"/>
</dbReference>
<gene>
    <name evidence="8" type="ORF">GCM10023209_28440</name>
</gene>
<evidence type="ECO:0000259" key="7">
    <source>
        <dbReference type="PROSITE" id="PS51007"/>
    </source>
</evidence>
<dbReference type="InterPro" id="IPR036909">
    <property type="entry name" value="Cyt_c-like_dom_sf"/>
</dbReference>
<dbReference type="SUPFAM" id="SSF46626">
    <property type="entry name" value="Cytochrome c"/>
    <property type="match status" value="1"/>
</dbReference>
<evidence type="ECO:0000256" key="6">
    <source>
        <dbReference type="PROSITE-ProRule" id="PRU00433"/>
    </source>
</evidence>
<dbReference type="InterPro" id="IPR002327">
    <property type="entry name" value="Cyt_c_1A/1B"/>
</dbReference>
<keyword evidence="3 6" id="KW-0479">Metal-binding</keyword>
<feature type="domain" description="Cytochrome c" evidence="7">
    <location>
        <begin position="71"/>
        <end position="170"/>
    </location>
</feature>
<keyword evidence="2 6" id="KW-0349">Heme</keyword>
<accession>A0ABP9LIR6</accession>
<dbReference type="Pfam" id="PF00034">
    <property type="entry name" value="Cytochrom_C"/>
    <property type="match status" value="1"/>
</dbReference>
<dbReference type="EMBL" id="BAABHW010000004">
    <property type="protein sequence ID" value="GAA5077818.1"/>
    <property type="molecule type" value="Genomic_DNA"/>
</dbReference>
<dbReference type="Proteomes" id="UP001499910">
    <property type="component" value="Unassembled WGS sequence"/>
</dbReference>
<keyword evidence="4" id="KW-0249">Electron transport</keyword>
<protein>
    <submittedName>
        <fullName evidence="8">Cytochrome c family protein</fullName>
    </submittedName>
</protein>
<dbReference type="PANTHER" id="PTHR11961">
    <property type="entry name" value="CYTOCHROME C"/>
    <property type="match status" value="1"/>
</dbReference>
<sequence length="171" mass="18299">MFNTMTLTKAFGALCGALLFFLLGGWAAESLYHVGGDDEVQGYVLIAEDAESEAEEEEVIEVAFADVYPTADASSGERIFRQCTACHRLDPGVHGVGPSLYGVVGRQMASADGFSYSDALLALEGEWTPEEISAYIENPRAYAPGNAMAFNGLRDVEDRANLIAYLATAGE</sequence>
<keyword evidence="5 6" id="KW-0408">Iron</keyword>
<organism evidence="8 9">
    <name type="scientific">[Roseibacterium] beibuensis</name>
    <dbReference type="NCBI Taxonomy" id="1193142"/>
    <lineage>
        <taxon>Bacteria</taxon>
        <taxon>Pseudomonadati</taxon>
        <taxon>Pseudomonadota</taxon>
        <taxon>Alphaproteobacteria</taxon>
        <taxon>Rhodobacterales</taxon>
        <taxon>Roseobacteraceae</taxon>
        <taxon>Roseicyclus</taxon>
    </lineage>
</organism>
<reference evidence="9" key="1">
    <citation type="journal article" date="2019" name="Int. J. Syst. Evol. Microbiol.">
        <title>The Global Catalogue of Microorganisms (GCM) 10K type strain sequencing project: providing services to taxonomists for standard genome sequencing and annotation.</title>
        <authorList>
            <consortium name="The Broad Institute Genomics Platform"/>
            <consortium name="The Broad Institute Genome Sequencing Center for Infectious Disease"/>
            <person name="Wu L."/>
            <person name="Ma J."/>
        </authorList>
    </citation>
    <scope>NUCLEOTIDE SEQUENCE [LARGE SCALE GENOMIC DNA]</scope>
    <source>
        <strain evidence="9">JCM 18015</strain>
    </source>
</reference>
<name>A0ABP9LIR6_9RHOB</name>
<evidence type="ECO:0000256" key="1">
    <source>
        <dbReference type="ARBA" id="ARBA00022448"/>
    </source>
</evidence>
<keyword evidence="1" id="KW-0813">Transport</keyword>
<proteinExistence type="predicted"/>
<evidence type="ECO:0000256" key="4">
    <source>
        <dbReference type="ARBA" id="ARBA00022982"/>
    </source>
</evidence>
<comment type="caution">
    <text evidence="8">The sequence shown here is derived from an EMBL/GenBank/DDBJ whole genome shotgun (WGS) entry which is preliminary data.</text>
</comment>
<dbReference type="RefSeq" id="WP_259549496.1">
    <property type="nucleotide sequence ID" value="NZ_BAABHW010000004.1"/>
</dbReference>
<evidence type="ECO:0000313" key="8">
    <source>
        <dbReference type="EMBL" id="GAA5077818.1"/>
    </source>
</evidence>
<evidence type="ECO:0000256" key="3">
    <source>
        <dbReference type="ARBA" id="ARBA00022723"/>
    </source>
</evidence>
<dbReference type="PRINTS" id="PR00604">
    <property type="entry name" value="CYTCHRMECIAB"/>
</dbReference>
<evidence type="ECO:0000256" key="2">
    <source>
        <dbReference type="ARBA" id="ARBA00022617"/>
    </source>
</evidence>
<dbReference type="InterPro" id="IPR009056">
    <property type="entry name" value="Cyt_c-like_dom"/>
</dbReference>
<dbReference type="PROSITE" id="PS51007">
    <property type="entry name" value="CYTC"/>
    <property type="match status" value="1"/>
</dbReference>
<evidence type="ECO:0000313" key="9">
    <source>
        <dbReference type="Proteomes" id="UP001499910"/>
    </source>
</evidence>
<keyword evidence="9" id="KW-1185">Reference proteome</keyword>